<accession>A0A401FHU7</accession>
<evidence type="ECO:0000313" key="5">
    <source>
        <dbReference type="EMBL" id="GAY71929.1"/>
    </source>
</evidence>
<reference evidence="5 6" key="1">
    <citation type="submission" date="2017-11" db="EMBL/GenBank/DDBJ databases">
        <title>Draft Genome Sequence of Lactobacillus curieae NBRC 111893 isolated from Koso, a Japanese sugar-Vegetable Fermented Beverage.</title>
        <authorList>
            <person name="Chiou T.Y."/>
            <person name="Oshima K."/>
            <person name="Suda W."/>
            <person name="Hattori M."/>
            <person name="Takahashi T."/>
        </authorList>
    </citation>
    <scope>NUCLEOTIDE SEQUENCE [LARGE SCALE GENOMIC DNA]</scope>
    <source>
        <strain evidence="5 6">NBRC111893</strain>
    </source>
</reference>
<dbReference type="PANTHER" id="PTHR43582:SF2">
    <property type="entry name" value="LINEARMYCIN RESISTANCE ATP-BINDING PROTEIN LNRL"/>
    <property type="match status" value="1"/>
</dbReference>
<keyword evidence="6" id="KW-1185">Reference proteome</keyword>
<protein>
    <submittedName>
        <fullName evidence="5">ABC transporter, ATP-binding protein</fullName>
    </submittedName>
</protein>
<dbReference type="InterPro" id="IPR025302">
    <property type="entry name" value="DrrA1/2-like_C"/>
</dbReference>
<keyword evidence="1" id="KW-0813">Transport</keyword>
<dbReference type="PANTHER" id="PTHR43582">
    <property type="entry name" value="LINEARMYCIN RESISTANCE ATP-BINDING PROTEIN LNRL"/>
    <property type="match status" value="1"/>
</dbReference>
<evidence type="ECO:0000256" key="3">
    <source>
        <dbReference type="ARBA" id="ARBA00022840"/>
    </source>
</evidence>
<dbReference type="Pfam" id="PF13732">
    <property type="entry name" value="DrrA1-3_C"/>
    <property type="match status" value="1"/>
</dbReference>
<name>A0A401FHU7_9LACO</name>
<evidence type="ECO:0000256" key="1">
    <source>
        <dbReference type="ARBA" id="ARBA00022448"/>
    </source>
</evidence>
<dbReference type="Gene3D" id="3.40.50.300">
    <property type="entry name" value="P-loop containing nucleotide triphosphate hydrolases"/>
    <property type="match status" value="1"/>
</dbReference>
<dbReference type="AlphaFoldDB" id="A0A401FHU7"/>
<dbReference type="SUPFAM" id="SSF52540">
    <property type="entry name" value="P-loop containing nucleoside triphosphate hydrolases"/>
    <property type="match status" value="1"/>
</dbReference>
<keyword evidence="3 5" id="KW-0067">ATP-binding</keyword>
<evidence type="ECO:0000256" key="2">
    <source>
        <dbReference type="ARBA" id="ARBA00022741"/>
    </source>
</evidence>
<dbReference type="EMBL" id="BEXA01000001">
    <property type="protein sequence ID" value="GAY71929.1"/>
    <property type="molecule type" value="Genomic_DNA"/>
</dbReference>
<evidence type="ECO:0000259" key="4">
    <source>
        <dbReference type="Pfam" id="PF13732"/>
    </source>
</evidence>
<feature type="domain" description="Daunorubicin resistance ATP-binding protein DrrA1/2-like C-terminal" evidence="4">
    <location>
        <begin position="78"/>
        <end position="165"/>
    </location>
</feature>
<proteinExistence type="predicted"/>
<comment type="caution">
    <text evidence="5">The sequence shown here is derived from an EMBL/GenBank/DDBJ whole genome shotgun (WGS) entry which is preliminary data.</text>
</comment>
<keyword evidence="2" id="KW-0547">Nucleotide-binding</keyword>
<organism evidence="5 6">
    <name type="scientific">Lentilactobacillus kosonis</name>
    <dbReference type="NCBI Taxonomy" id="2810561"/>
    <lineage>
        <taxon>Bacteria</taxon>
        <taxon>Bacillati</taxon>
        <taxon>Bacillota</taxon>
        <taxon>Bacilli</taxon>
        <taxon>Lactobacillales</taxon>
        <taxon>Lactobacillaceae</taxon>
        <taxon>Lentilactobacillus</taxon>
    </lineage>
</organism>
<dbReference type="Proteomes" id="UP000286974">
    <property type="component" value="Unassembled WGS sequence"/>
</dbReference>
<dbReference type="GO" id="GO:0005524">
    <property type="term" value="F:ATP binding"/>
    <property type="evidence" value="ECO:0007669"/>
    <property type="project" value="UniProtKB-KW"/>
</dbReference>
<gene>
    <name evidence="5" type="ORF">NBRC111893_75</name>
</gene>
<evidence type="ECO:0000313" key="6">
    <source>
        <dbReference type="Proteomes" id="UP000286974"/>
    </source>
</evidence>
<dbReference type="InterPro" id="IPR027417">
    <property type="entry name" value="P-loop_NTPase"/>
</dbReference>
<sequence>MRRRLDLAISLITRPAIIFLDEPTTGLDPRTRKQMWTTIRELVASGSTIMLTTQYLDEADQLADRVAVIDHGKLIKIGSPSELKKQVGNSSLCLTFATDETTHKAIPIIEQQLRTTATTDHTSLSVPLKNTSEITSLLDKLQAKNIAITSINVEEPTLDDVFMQLTVGTN</sequence>